<proteinExistence type="predicted"/>
<dbReference type="PROSITE" id="PS50109">
    <property type="entry name" value="HIS_KIN"/>
    <property type="match status" value="1"/>
</dbReference>
<evidence type="ECO:0000313" key="9">
    <source>
        <dbReference type="Proteomes" id="UP000070284"/>
    </source>
</evidence>
<dbReference type="EC" id="2.7.13.3" evidence="2"/>
<sequence>SRIKITGEEGENTISVRVEDDGKGIPDDMKEKVFERSYSDESSHGTGMGAYLVKMIAQACEGDATVKDSQLGGARFDVILNKV</sequence>
<gene>
    <name evidence="8" type="ORF">AKJ65_01855</name>
</gene>
<feature type="domain" description="Histidine kinase" evidence="7">
    <location>
        <begin position="1"/>
        <end position="83"/>
    </location>
</feature>
<dbReference type="InterPro" id="IPR005467">
    <property type="entry name" value="His_kinase_dom"/>
</dbReference>
<feature type="non-terminal residue" evidence="8">
    <location>
        <position position="1"/>
    </location>
</feature>
<comment type="caution">
    <text evidence="8">The sequence shown here is derived from an EMBL/GenBank/DDBJ whole genome shotgun (WGS) entry which is preliminary data.</text>
</comment>
<comment type="catalytic activity">
    <reaction evidence="1">
        <text>ATP + protein L-histidine = ADP + protein N-phospho-L-histidine.</text>
        <dbReference type="EC" id="2.7.13.3"/>
    </reaction>
</comment>
<dbReference type="SUPFAM" id="SSF55874">
    <property type="entry name" value="ATPase domain of HSP90 chaperone/DNA topoisomerase II/histidine kinase"/>
    <property type="match status" value="1"/>
</dbReference>
<reference evidence="8 9" key="1">
    <citation type="journal article" date="2016" name="Sci. Rep.">
        <title>Metabolic traits of an uncultured archaeal lineage -MSBL1- from brine pools of the Red Sea.</title>
        <authorList>
            <person name="Mwirichia R."/>
            <person name="Alam I."/>
            <person name="Rashid M."/>
            <person name="Vinu M."/>
            <person name="Ba-Alawi W."/>
            <person name="Anthony Kamau A."/>
            <person name="Kamanda Ngugi D."/>
            <person name="Goker M."/>
            <person name="Klenk H.P."/>
            <person name="Bajic V."/>
            <person name="Stingl U."/>
        </authorList>
    </citation>
    <scope>NUCLEOTIDE SEQUENCE [LARGE SCALE GENOMIC DNA]</scope>
    <source>
        <strain evidence="8">SCGC-AAA259E19</strain>
    </source>
</reference>
<protein>
    <recommendedName>
        <fullName evidence="2">histidine kinase</fullName>
        <ecNumber evidence="2">2.7.13.3</ecNumber>
    </recommendedName>
</protein>
<evidence type="ECO:0000313" key="8">
    <source>
        <dbReference type="EMBL" id="KXA95382.1"/>
    </source>
</evidence>
<dbReference type="GO" id="GO:0005524">
    <property type="term" value="F:ATP binding"/>
    <property type="evidence" value="ECO:0007669"/>
    <property type="project" value="UniProtKB-KW"/>
</dbReference>
<evidence type="ECO:0000256" key="6">
    <source>
        <dbReference type="ARBA" id="ARBA00022840"/>
    </source>
</evidence>
<accession>A0A133UMC6</accession>
<dbReference type="PANTHER" id="PTHR44936:SF10">
    <property type="entry name" value="SENSOR PROTEIN RSTB"/>
    <property type="match status" value="1"/>
</dbReference>
<keyword evidence="9" id="KW-1185">Reference proteome</keyword>
<dbReference type="InterPro" id="IPR003594">
    <property type="entry name" value="HATPase_dom"/>
</dbReference>
<dbReference type="Gene3D" id="3.30.565.10">
    <property type="entry name" value="Histidine kinase-like ATPase, C-terminal domain"/>
    <property type="match status" value="1"/>
</dbReference>
<dbReference type="AlphaFoldDB" id="A0A133UMC6"/>
<dbReference type="InterPro" id="IPR004358">
    <property type="entry name" value="Sig_transdc_His_kin-like_C"/>
</dbReference>
<dbReference type="Pfam" id="PF02518">
    <property type="entry name" value="HATPase_c"/>
    <property type="match status" value="1"/>
</dbReference>
<dbReference type="PANTHER" id="PTHR44936">
    <property type="entry name" value="SENSOR PROTEIN CREC"/>
    <property type="match status" value="1"/>
</dbReference>
<keyword evidence="3" id="KW-0808">Transferase</keyword>
<dbReference type="EMBL" id="LHXO01000016">
    <property type="protein sequence ID" value="KXA95382.1"/>
    <property type="molecule type" value="Genomic_DNA"/>
</dbReference>
<keyword evidence="4" id="KW-0547">Nucleotide-binding</keyword>
<evidence type="ECO:0000259" key="7">
    <source>
        <dbReference type="PROSITE" id="PS50109"/>
    </source>
</evidence>
<keyword evidence="6" id="KW-0067">ATP-binding</keyword>
<keyword evidence="5" id="KW-0418">Kinase</keyword>
<organism evidence="8 9">
    <name type="scientific">candidate division MSBL1 archaeon SCGC-AAA259E19</name>
    <dbReference type="NCBI Taxonomy" id="1698264"/>
    <lineage>
        <taxon>Archaea</taxon>
        <taxon>Methanobacteriati</taxon>
        <taxon>Methanobacteriota</taxon>
        <taxon>candidate division MSBL1</taxon>
    </lineage>
</organism>
<evidence type="ECO:0000256" key="4">
    <source>
        <dbReference type="ARBA" id="ARBA00022741"/>
    </source>
</evidence>
<dbReference type="Proteomes" id="UP000070284">
    <property type="component" value="Unassembled WGS sequence"/>
</dbReference>
<evidence type="ECO:0000256" key="2">
    <source>
        <dbReference type="ARBA" id="ARBA00012438"/>
    </source>
</evidence>
<dbReference type="PRINTS" id="PR00344">
    <property type="entry name" value="BCTRLSENSOR"/>
</dbReference>
<evidence type="ECO:0000256" key="1">
    <source>
        <dbReference type="ARBA" id="ARBA00000085"/>
    </source>
</evidence>
<dbReference type="InterPro" id="IPR036890">
    <property type="entry name" value="HATPase_C_sf"/>
</dbReference>
<dbReference type="GO" id="GO:0004673">
    <property type="term" value="F:protein histidine kinase activity"/>
    <property type="evidence" value="ECO:0007669"/>
    <property type="project" value="UniProtKB-EC"/>
</dbReference>
<name>A0A133UMC6_9EURY</name>
<dbReference type="InterPro" id="IPR050980">
    <property type="entry name" value="2C_sensor_his_kinase"/>
</dbReference>
<evidence type="ECO:0000256" key="3">
    <source>
        <dbReference type="ARBA" id="ARBA00022679"/>
    </source>
</evidence>
<evidence type="ECO:0000256" key="5">
    <source>
        <dbReference type="ARBA" id="ARBA00022777"/>
    </source>
</evidence>
<dbReference type="CDD" id="cd00075">
    <property type="entry name" value="HATPase"/>
    <property type="match status" value="1"/>
</dbReference>